<dbReference type="Proteomes" id="UP000247409">
    <property type="component" value="Unassembled WGS sequence"/>
</dbReference>
<dbReference type="PANTHER" id="PTHR42844">
    <property type="entry name" value="DIHYDRONEOPTERIN ALDOLASE 1-RELATED"/>
    <property type="match status" value="1"/>
</dbReference>
<evidence type="ECO:0000256" key="3">
    <source>
        <dbReference type="ARBA" id="ARBA00005708"/>
    </source>
</evidence>
<evidence type="ECO:0000256" key="1">
    <source>
        <dbReference type="ARBA" id="ARBA00001353"/>
    </source>
</evidence>
<evidence type="ECO:0000313" key="12">
    <source>
        <dbReference type="Proteomes" id="UP000247409"/>
    </source>
</evidence>
<feature type="domain" description="Dihydroneopterin aldolase/epimerase" evidence="10">
    <location>
        <begin position="1"/>
        <end position="109"/>
    </location>
</feature>
<keyword evidence="5" id="KW-0289">Folate biosynthesis</keyword>
<proteinExistence type="inferred from homology"/>
<dbReference type="GO" id="GO:0005737">
    <property type="term" value="C:cytoplasm"/>
    <property type="evidence" value="ECO:0007669"/>
    <property type="project" value="TreeGrafter"/>
</dbReference>
<comment type="caution">
    <text evidence="11">The sequence shown here is derived from an EMBL/GenBank/DDBJ whole genome shotgun (WGS) entry which is preliminary data.</text>
</comment>
<evidence type="ECO:0000256" key="8">
    <source>
        <dbReference type="ARBA" id="ARBA00055579"/>
    </source>
</evidence>
<evidence type="ECO:0000256" key="2">
    <source>
        <dbReference type="ARBA" id="ARBA00005013"/>
    </source>
</evidence>
<dbReference type="STRING" id="448386.A0A2V3ILQ1"/>
<dbReference type="OrthoDB" id="1863886at2759"/>
<organism evidence="11 12">
    <name type="scientific">Gracilariopsis chorda</name>
    <dbReference type="NCBI Taxonomy" id="448386"/>
    <lineage>
        <taxon>Eukaryota</taxon>
        <taxon>Rhodophyta</taxon>
        <taxon>Florideophyceae</taxon>
        <taxon>Rhodymeniophycidae</taxon>
        <taxon>Gracilariales</taxon>
        <taxon>Gracilariaceae</taxon>
        <taxon>Gracilariopsis</taxon>
    </lineage>
</organism>
<evidence type="ECO:0000256" key="7">
    <source>
        <dbReference type="ARBA" id="ARBA00032903"/>
    </source>
</evidence>
<evidence type="ECO:0000256" key="6">
    <source>
        <dbReference type="ARBA" id="ARBA00023239"/>
    </source>
</evidence>
<dbReference type="Gene3D" id="3.30.1130.10">
    <property type="match status" value="1"/>
</dbReference>
<gene>
    <name evidence="11" type="ORF">BWQ96_08218</name>
</gene>
<dbReference type="InterPro" id="IPR006157">
    <property type="entry name" value="FolB_dom"/>
</dbReference>
<dbReference type="EMBL" id="NBIV01000178">
    <property type="protein sequence ID" value="PXF42050.1"/>
    <property type="molecule type" value="Genomic_DNA"/>
</dbReference>
<dbReference type="NCBIfam" id="TIGR00526">
    <property type="entry name" value="folB_dom"/>
    <property type="match status" value="1"/>
</dbReference>
<dbReference type="InterPro" id="IPR043133">
    <property type="entry name" value="GTP-CH-I_C/QueF"/>
</dbReference>
<dbReference type="SMART" id="SM00905">
    <property type="entry name" value="FolB"/>
    <property type="match status" value="1"/>
</dbReference>
<keyword evidence="12" id="KW-1185">Reference proteome</keyword>
<comment type="subunit">
    <text evidence="9">Homooctamer. Forms a hollow cylinder assembled from two ring-shaped tetramers.</text>
</comment>
<comment type="pathway">
    <text evidence="2">Cofactor biosynthesis; tetrahydrofolate biosynthesis; 2-amino-4-hydroxy-6-hydroxymethyl-7,8-dihydropteridine diphosphate from 7,8-dihydroneopterin triphosphate: step 3/4.</text>
</comment>
<evidence type="ECO:0000256" key="4">
    <source>
        <dbReference type="ARBA" id="ARBA00013043"/>
    </source>
</evidence>
<sequence>MRLFGRHGVLPAEKSLGQQFLIDVDVYTCTRRAGKSDDFAHTLNYVKVFEAAQRIVQGPSCDLVEHVAQRVADDVLRELTEAQSVRVCVKKPHVALPAVLDYVGVEIWRDRGEEDAR</sequence>
<evidence type="ECO:0000256" key="9">
    <source>
        <dbReference type="ARBA" id="ARBA00063311"/>
    </source>
</evidence>
<keyword evidence="6" id="KW-0456">Lyase</keyword>
<dbReference type="InterPro" id="IPR006156">
    <property type="entry name" value="Dihydroneopterin_aldolase"/>
</dbReference>
<protein>
    <recommendedName>
        <fullName evidence="4">dihydroneopterin aldolase</fullName>
        <ecNumber evidence="4">4.1.2.25</ecNumber>
    </recommendedName>
    <alternativeName>
        <fullName evidence="7">7,8-dihydroneopterin aldolase</fullName>
    </alternativeName>
</protein>
<comment type="similarity">
    <text evidence="3">Belongs to the DHNA family.</text>
</comment>
<reference evidence="11 12" key="1">
    <citation type="journal article" date="2018" name="Mol. Biol. Evol.">
        <title>Analysis of the draft genome of the red seaweed Gracilariopsis chorda provides insights into genome size evolution in Rhodophyta.</title>
        <authorList>
            <person name="Lee J."/>
            <person name="Yang E.C."/>
            <person name="Graf L."/>
            <person name="Yang J.H."/>
            <person name="Qiu H."/>
            <person name="Zel Zion U."/>
            <person name="Chan C.X."/>
            <person name="Stephens T.G."/>
            <person name="Weber A.P.M."/>
            <person name="Boo G.H."/>
            <person name="Boo S.M."/>
            <person name="Kim K.M."/>
            <person name="Shin Y."/>
            <person name="Jung M."/>
            <person name="Lee S.J."/>
            <person name="Yim H.S."/>
            <person name="Lee J.H."/>
            <person name="Bhattacharya D."/>
            <person name="Yoon H.S."/>
        </authorList>
    </citation>
    <scope>NUCLEOTIDE SEQUENCE [LARGE SCALE GENOMIC DNA]</scope>
    <source>
        <strain evidence="11 12">SKKU-2015</strain>
        <tissue evidence="11">Whole body</tissue>
    </source>
</reference>
<dbReference type="AlphaFoldDB" id="A0A2V3ILQ1"/>
<dbReference type="NCBIfam" id="TIGR00525">
    <property type="entry name" value="folB"/>
    <property type="match status" value="1"/>
</dbReference>
<dbReference type="FunFam" id="3.30.1130.10:FF:000003">
    <property type="entry name" value="7,8-dihydroneopterin aldolase"/>
    <property type="match status" value="1"/>
</dbReference>
<comment type="catalytic activity">
    <reaction evidence="1">
        <text>7,8-dihydroneopterin = 6-hydroxymethyl-7,8-dihydropterin + glycolaldehyde</text>
        <dbReference type="Rhea" id="RHEA:10540"/>
        <dbReference type="ChEBI" id="CHEBI:17001"/>
        <dbReference type="ChEBI" id="CHEBI:17071"/>
        <dbReference type="ChEBI" id="CHEBI:44841"/>
        <dbReference type="EC" id="4.1.2.25"/>
    </reaction>
</comment>
<dbReference type="PANTHER" id="PTHR42844:SF1">
    <property type="entry name" value="DIHYDRONEOPTERIN ALDOLASE 1-RELATED"/>
    <property type="match status" value="1"/>
</dbReference>
<dbReference type="Pfam" id="PF02152">
    <property type="entry name" value="FolB"/>
    <property type="match status" value="1"/>
</dbReference>
<evidence type="ECO:0000259" key="10">
    <source>
        <dbReference type="SMART" id="SM00905"/>
    </source>
</evidence>
<accession>A0A2V3ILQ1</accession>
<dbReference type="CDD" id="cd00534">
    <property type="entry name" value="DHNA_DHNTPE"/>
    <property type="match status" value="1"/>
</dbReference>
<name>A0A2V3ILQ1_9FLOR</name>
<dbReference type="GO" id="GO:0004150">
    <property type="term" value="F:dihydroneopterin aldolase activity"/>
    <property type="evidence" value="ECO:0007669"/>
    <property type="project" value="UniProtKB-EC"/>
</dbReference>
<comment type="function">
    <text evidence="8">Catalyzes the conversion of 7,8-dihydroneopterin into 6-hydroxymethyl-7,8-dihydropterin, a biosynthetic precursor of the vitamin tetrahydrofolate. Can use L-threo-dihydroneopterin and D-erythro-dihydroneopterin as substrates for the formation of 6-hydroxymethyldihydropterin, but it can also catalyze the epimerization of carbon 2' of dihydroneopterin and dihydromonapterin.</text>
</comment>
<evidence type="ECO:0000256" key="5">
    <source>
        <dbReference type="ARBA" id="ARBA00022909"/>
    </source>
</evidence>
<dbReference type="SUPFAM" id="SSF55620">
    <property type="entry name" value="Tetrahydrobiopterin biosynthesis enzymes-like"/>
    <property type="match status" value="1"/>
</dbReference>
<dbReference type="GO" id="GO:0046656">
    <property type="term" value="P:folic acid biosynthetic process"/>
    <property type="evidence" value="ECO:0007669"/>
    <property type="project" value="UniProtKB-KW"/>
</dbReference>
<dbReference type="EC" id="4.1.2.25" evidence="4"/>
<evidence type="ECO:0000313" key="11">
    <source>
        <dbReference type="EMBL" id="PXF42050.1"/>
    </source>
</evidence>